<comment type="caution">
    <text evidence="4">The sequence shown here is derived from an EMBL/GenBank/DDBJ whole genome shotgun (WGS) entry which is preliminary data.</text>
</comment>
<evidence type="ECO:0000256" key="2">
    <source>
        <dbReference type="ARBA" id="ARBA00022679"/>
    </source>
</evidence>
<accession>A0A835EMZ9</accession>
<dbReference type="FunFam" id="3.40.50.2000:FF:000128">
    <property type="entry name" value="Glycosyltransferase"/>
    <property type="match status" value="1"/>
</dbReference>
<sequence>MHLAPPPPTISGQRLPRADQPSSAEAFAIRFFDRRRVDDPARRRGGGAQRSRLPRHQPGSLVSLGTRHTCGALWCCLCRASSSSLSRTAGATPPIMSLMSHVARSIAELQQTTRAEMAEAADMAAHVLVFPIPAQGHLNSFLHLSTGLLRAGLHVTFLHTDHILRRLGAAASSSSSSPRLRFLSVPDGLPDDDPRDVDGIPKLMESLRTKAAASYRDLLASLRRGTTGGDDGLLFPPVTCVIADGIMPFAVDIAEELGVPAIAYRTVSACSVLAYLSVPKLIELGELPFPDDGDLDEPIHGVPGMETFLRRRDLPVQCRSITDTYQDPLLKAVVAATAHSRKARALLLNTATSLEQPSLAHLRKEMRDVFAVGPLHAMSPAPAVATSLWRHDDKCMAWLDGQADRSVVYISLGSLTVISHEQFTEFLHGLVAAGYPFLWVLRPDMLGASQDVAFREAMATVGEDMACVVPWAPQRDVLRHRAVGCFLTHSGWNSTVEGIVEGVPMVCWPFFVDQQVNSRFVGAVWRNGLDMKDVCDRAVVEKTVREAMESDEIRRSARALAEQVERDIADGGASALEFRRLVGFIRELSSTSAAETNGLQVQE</sequence>
<proteinExistence type="inferred from homology"/>
<dbReference type="OrthoDB" id="5835829at2759"/>
<name>A0A835EMZ9_9POAL</name>
<dbReference type="AlphaFoldDB" id="A0A835EMZ9"/>
<dbReference type="Gene3D" id="3.40.50.2000">
    <property type="entry name" value="Glycogen Phosphorylase B"/>
    <property type="match status" value="2"/>
</dbReference>
<organism evidence="4 5">
    <name type="scientific">Digitaria exilis</name>
    <dbReference type="NCBI Taxonomy" id="1010633"/>
    <lineage>
        <taxon>Eukaryota</taxon>
        <taxon>Viridiplantae</taxon>
        <taxon>Streptophyta</taxon>
        <taxon>Embryophyta</taxon>
        <taxon>Tracheophyta</taxon>
        <taxon>Spermatophyta</taxon>
        <taxon>Magnoliopsida</taxon>
        <taxon>Liliopsida</taxon>
        <taxon>Poales</taxon>
        <taxon>Poaceae</taxon>
        <taxon>PACMAD clade</taxon>
        <taxon>Panicoideae</taxon>
        <taxon>Panicodae</taxon>
        <taxon>Paniceae</taxon>
        <taxon>Anthephorinae</taxon>
        <taxon>Digitaria</taxon>
    </lineage>
</organism>
<gene>
    <name evidence="4" type="ORF">HU200_034186</name>
</gene>
<reference evidence="4" key="1">
    <citation type="submission" date="2020-07" db="EMBL/GenBank/DDBJ databases">
        <title>Genome sequence and genetic diversity analysis of an under-domesticated orphan crop, white fonio (Digitaria exilis).</title>
        <authorList>
            <person name="Bennetzen J.L."/>
            <person name="Chen S."/>
            <person name="Ma X."/>
            <person name="Wang X."/>
            <person name="Yssel A.E.J."/>
            <person name="Chaluvadi S.R."/>
            <person name="Johnson M."/>
            <person name="Gangashetty P."/>
            <person name="Hamidou F."/>
            <person name="Sanogo M.D."/>
            <person name="Zwaenepoel A."/>
            <person name="Wallace J."/>
            <person name="Van De Peer Y."/>
            <person name="Van Deynze A."/>
        </authorList>
    </citation>
    <scope>NUCLEOTIDE SEQUENCE</scope>
    <source>
        <tissue evidence="4">Leaves</tissue>
    </source>
</reference>
<feature type="region of interest" description="Disordered" evidence="3">
    <location>
        <begin position="38"/>
        <end position="60"/>
    </location>
</feature>
<evidence type="ECO:0000256" key="3">
    <source>
        <dbReference type="SAM" id="MobiDB-lite"/>
    </source>
</evidence>
<dbReference type="SUPFAM" id="SSF53756">
    <property type="entry name" value="UDP-Glycosyltransferase/glycogen phosphorylase"/>
    <property type="match status" value="1"/>
</dbReference>
<dbReference type="CDD" id="cd03784">
    <property type="entry name" value="GT1_Gtf-like"/>
    <property type="match status" value="1"/>
</dbReference>
<protein>
    <recommendedName>
        <fullName evidence="6">Glycosyltransferase</fullName>
    </recommendedName>
</protein>
<dbReference type="PANTHER" id="PTHR11926">
    <property type="entry name" value="GLUCOSYL/GLUCURONOSYL TRANSFERASES"/>
    <property type="match status" value="1"/>
</dbReference>
<comment type="similarity">
    <text evidence="1">Belongs to the UDP-glycosyltransferase family.</text>
</comment>
<dbReference type="Proteomes" id="UP000636709">
    <property type="component" value="Unassembled WGS sequence"/>
</dbReference>
<evidence type="ECO:0000313" key="5">
    <source>
        <dbReference type="Proteomes" id="UP000636709"/>
    </source>
</evidence>
<dbReference type="FunFam" id="3.40.50.2000:FF:000198">
    <property type="entry name" value="Glycosyltransferase"/>
    <property type="match status" value="1"/>
</dbReference>
<keyword evidence="2" id="KW-0808">Transferase</keyword>
<evidence type="ECO:0000313" key="4">
    <source>
        <dbReference type="EMBL" id="KAF8700822.1"/>
    </source>
</evidence>
<dbReference type="InterPro" id="IPR002213">
    <property type="entry name" value="UDP_glucos_trans"/>
</dbReference>
<evidence type="ECO:0008006" key="6">
    <source>
        <dbReference type="Google" id="ProtNLM"/>
    </source>
</evidence>
<keyword evidence="5" id="KW-1185">Reference proteome</keyword>
<dbReference type="GO" id="GO:0080043">
    <property type="term" value="F:quercetin 3-O-glucosyltransferase activity"/>
    <property type="evidence" value="ECO:0007669"/>
    <property type="project" value="TreeGrafter"/>
</dbReference>
<dbReference type="EMBL" id="JACEFO010001825">
    <property type="protein sequence ID" value="KAF8700822.1"/>
    <property type="molecule type" value="Genomic_DNA"/>
</dbReference>
<dbReference type="PANTHER" id="PTHR11926:SF1392">
    <property type="entry name" value="GLYCOSYLTRANSFERASE"/>
    <property type="match status" value="1"/>
</dbReference>
<dbReference type="Pfam" id="PF00201">
    <property type="entry name" value="UDPGT"/>
    <property type="match status" value="1"/>
</dbReference>
<evidence type="ECO:0000256" key="1">
    <source>
        <dbReference type="ARBA" id="ARBA00009995"/>
    </source>
</evidence>
<dbReference type="PROSITE" id="PS00375">
    <property type="entry name" value="UDPGT"/>
    <property type="match status" value="1"/>
</dbReference>
<dbReference type="GO" id="GO:0080044">
    <property type="term" value="F:quercetin 7-O-glucosyltransferase activity"/>
    <property type="evidence" value="ECO:0007669"/>
    <property type="project" value="TreeGrafter"/>
</dbReference>
<feature type="region of interest" description="Disordered" evidence="3">
    <location>
        <begin position="1"/>
        <end position="20"/>
    </location>
</feature>
<dbReference type="InterPro" id="IPR035595">
    <property type="entry name" value="UDP_glycos_trans_CS"/>
</dbReference>